<keyword evidence="2" id="KW-0963">Cytoplasm</keyword>
<proteinExistence type="predicted"/>
<feature type="compositionally biased region" description="Basic and acidic residues" evidence="7">
    <location>
        <begin position="849"/>
        <end position="922"/>
    </location>
</feature>
<dbReference type="InterPro" id="IPR003034">
    <property type="entry name" value="SAP_dom"/>
</dbReference>
<evidence type="ECO:0000256" key="2">
    <source>
        <dbReference type="ARBA" id="ARBA00022490"/>
    </source>
</evidence>
<dbReference type="InterPro" id="IPR045353">
    <property type="entry name" value="LAIKA"/>
</dbReference>
<dbReference type="Pfam" id="PF02037">
    <property type="entry name" value="SAP"/>
    <property type="match status" value="1"/>
</dbReference>
<dbReference type="InterPro" id="IPR025954">
    <property type="entry name" value="DBC1/CARP1_inactive_NUDIX"/>
</dbReference>
<evidence type="ECO:0000256" key="1">
    <source>
        <dbReference type="ARBA" id="ARBA00004496"/>
    </source>
</evidence>
<gene>
    <name evidence="9" type="ORF">FSP39_018795</name>
</gene>
<dbReference type="Pfam" id="PF14443">
    <property type="entry name" value="DBC1"/>
    <property type="match status" value="1"/>
</dbReference>
<evidence type="ECO:0000313" key="9">
    <source>
        <dbReference type="EMBL" id="KAK3091306.1"/>
    </source>
</evidence>
<dbReference type="SUPFAM" id="SSF47473">
    <property type="entry name" value="EF-hand"/>
    <property type="match status" value="1"/>
</dbReference>
<keyword evidence="4" id="KW-0175">Coiled coil</keyword>
<feature type="region of interest" description="Disordered" evidence="7">
    <location>
        <begin position="1084"/>
        <end position="1116"/>
    </location>
</feature>
<dbReference type="GO" id="GO:0005737">
    <property type="term" value="C:cytoplasm"/>
    <property type="evidence" value="ECO:0007669"/>
    <property type="project" value="UniProtKB-SubCell"/>
</dbReference>
<feature type="region of interest" description="Disordered" evidence="7">
    <location>
        <begin position="643"/>
        <end position="676"/>
    </location>
</feature>
<dbReference type="AlphaFoldDB" id="A0AA88Y8A3"/>
<dbReference type="PROSITE" id="PS50800">
    <property type="entry name" value="SAP"/>
    <property type="match status" value="1"/>
</dbReference>
<evidence type="ECO:0000313" key="10">
    <source>
        <dbReference type="Proteomes" id="UP001186944"/>
    </source>
</evidence>
<feature type="region of interest" description="Disordered" evidence="7">
    <location>
        <begin position="849"/>
        <end position="941"/>
    </location>
</feature>
<dbReference type="InterPro" id="IPR025223">
    <property type="entry name" value="S1-like_RNA-bd_dom"/>
</dbReference>
<dbReference type="InterPro" id="IPR036361">
    <property type="entry name" value="SAP_dom_sf"/>
</dbReference>
<dbReference type="InterPro" id="IPR025224">
    <property type="entry name" value="CCAR1/CCAR2"/>
</dbReference>
<dbReference type="GO" id="GO:0006355">
    <property type="term" value="P:regulation of DNA-templated transcription"/>
    <property type="evidence" value="ECO:0007669"/>
    <property type="project" value="InterPro"/>
</dbReference>
<evidence type="ECO:0000259" key="8">
    <source>
        <dbReference type="PROSITE" id="PS50800"/>
    </source>
</evidence>
<dbReference type="PANTHER" id="PTHR14304">
    <property type="entry name" value="CELL DIVISION CYCLE AND APOPTOSIS REGULATOR PROTEIN"/>
    <property type="match status" value="1"/>
</dbReference>
<feature type="compositionally biased region" description="Gly residues" evidence="7">
    <location>
        <begin position="291"/>
        <end position="307"/>
    </location>
</feature>
<name>A0AA88Y8A3_PINIB</name>
<dbReference type="EMBL" id="VSWD01000010">
    <property type="protein sequence ID" value="KAK3091306.1"/>
    <property type="molecule type" value="Genomic_DNA"/>
</dbReference>
<feature type="compositionally biased region" description="Basic and acidic residues" evidence="7">
    <location>
        <begin position="339"/>
        <end position="367"/>
    </location>
</feature>
<dbReference type="Proteomes" id="UP001186944">
    <property type="component" value="Unassembled WGS sequence"/>
</dbReference>
<keyword evidence="3" id="KW-0597">Phosphoprotein</keyword>
<dbReference type="SUPFAM" id="SSF90257">
    <property type="entry name" value="Myosin rod fragments"/>
    <property type="match status" value="1"/>
</dbReference>
<organism evidence="9 10">
    <name type="scientific">Pinctada imbricata</name>
    <name type="common">Atlantic pearl-oyster</name>
    <name type="synonym">Pinctada martensii</name>
    <dbReference type="NCBI Taxonomy" id="66713"/>
    <lineage>
        <taxon>Eukaryota</taxon>
        <taxon>Metazoa</taxon>
        <taxon>Spiralia</taxon>
        <taxon>Lophotrochozoa</taxon>
        <taxon>Mollusca</taxon>
        <taxon>Bivalvia</taxon>
        <taxon>Autobranchia</taxon>
        <taxon>Pteriomorphia</taxon>
        <taxon>Pterioida</taxon>
        <taxon>Pterioidea</taxon>
        <taxon>Pteriidae</taxon>
        <taxon>Pinctada</taxon>
    </lineage>
</organism>
<evidence type="ECO:0000256" key="3">
    <source>
        <dbReference type="ARBA" id="ARBA00022553"/>
    </source>
</evidence>
<reference evidence="9" key="1">
    <citation type="submission" date="2019-08" db="EMBL/GenBank/DDBJ databases">
        <title>The improved chromosome-level genome for the pearl oyster Pinctada fucata martensii using PacBio sequencing and Hi-C.</title>
        <authorList>
            <person name="Zheng Z."/>
        </authorList>
    </citation>
    <scope>NUCLEOTIDE SEQUENCE</scope>
    <source>
        <strain evidence="9">ZZ-2019</strain>
        <tissue evidence="9">Adductor muscle</tissue>
    </source>
</reference>
<comment type="subcellular location">
    <subcellularLocation>
        <location evidence="1">Cytoplasm</location>
    </subcellularLocation>
</comment>
<comment type="caution">
    <text evidence="9">The sequence shown here is derived from an EMBL/GenBank/DDBJ whole genome shotgun (WGS) entry which is preliminary data.</text>
</comment>
<dbReference type="SUPFAM" id="SSF68906">
    <property type="entry name" value="SAP domain"/>
    <property type="match status" value="1"/>
</dbReference>
<dbReference type="Pfam" id="PF19256">
    <property type="entry name" value="LAIKA"/>
    <property type="match status" value="1"/>
</dbReference>
<dbReference type="SMART" id="SM00513">
    <property type="entry name" value="SAP"/>
    <property type="match status" value="1"/>
</dbReference>
<evidence type="ECO:0000256" key="6">
    <source>
        <dbReference type="ARBA" id="ARBA00023306"/>
    </source>
</evidence>
<dbReference type="Pfam" id="PF14444">
    <property type="entry name" value="S1-like"/>
    <property type="match status" value="1"/>
</dbReference>
<keyword evidence="6" id="KW-0131">Cell cycle</keyword>
<feature type="region of interest" description="Disordered" evidence="7">
    <location>
        <begin position="283"/>
        <end position="397"/>
    </location>
</feature>
<keyword evidence="5" id="KW-0010">Activator</keyword>
<feature type="compositionally biased region" description="Basic residues" evidence="7">
    <location>
        <begin position="368"/>
        <end position="379"/>
    </location>
</feature>
<feature type="region of interest" description="Disordered" evidence="7">
    <location>
        <begin position="1171"/>
        <end position="1191"/>
    </location>
</feature>
<feature type="compositionally biased region" description="Acidic residues" evidence="7">
    <location>
        <begin position="657"/>
        <end position="667"/>
    </location>
</feature>
<accession>A0AA88Y8A3</accession>
<keyword evidence="10" id="KW-1185">Reference proteome</keyword>
<evidence type="ECO:0000256" key="5">
    <source>
        <dbReference type="ARBA" id="ARBA00023159"/>
    </source>
</evidence>
<feature type="compositionally biased region" description="Basic and acidic residues" evidence="7">
    <location>
        <begin position="717"/>
        <end position="777"/>
    </location>
</feature>
<feature type="compositionally biased region" description="Low complexity" evidence="7">
    <location>
        <begin position="308"/>
        <end position="323"/>
    </location>
</feature>
<dbReference type="SMART" id="SM01122">
    <property type="entry name" value="DBC1"/>
    <property type="match status" value="1"/>
</dbReference>
<dbReference type="InterPro" id="IPR011992">
    <property type="entry name" value="EF-hand-dom_pair"/>
</dbReference>
<dbReference type="Gene3D" id="1.10.238.10">
    <property type="entry name" value="EF-hand"/>
    <property type="match status" value="1"/>
</dbReference>
<feature type="compositionally biased region" description="Gly residues" evidence="7">
    <location>
        <begin position="324"/>
        <end position="337"/>
    </location>
</feature>
<evidence type="ECO:0000256" key="7">
    <source>
        <dbReference type="SAM" id="MobiDB-lite"/>
    </source>
</evidence>
<feature type="region of interest" description="Disordered" evidence="7">
    <location>
        <begin position="717"/>
        <end position="796"/>
    </location>
</feature>
<protein>
    <recommendedName>
        <fullName evidence="8">SAP domain-containing protein</fullName>
    </recommendedName>
</protein>
<feature type="domain" description="SAP" evidence="8">
    <location>
        <begin position="682"/>
        <end position="716"/>
    </location>
</feature>
<sequence length="1191" mass="134455">MLTQLDWRTLAQRRADARLVMLFKILHGLVAVPAQSYIPQPMYTRSSQRPRPHALPQISTSRGYCKYSFFPITIVQWNSLPPTIPANLTLQSLGKMSQFGAAKNPPWARQDFGQGTAVSLGANITQQQQVVSSMMQPQVPANTVYGLGNAGPSMVQPQYTAQQLAAMGLQAQQQAAAALQQQQNQVLGQPGIAIPTTLASNQVPAVSYPTPRAAQPPQPKQRVFTGTVTKLHDNFGFVDEDVFFQTSCVKGSLPKVSDRVLVEATYNANMPFKWNATRIQVLPNQGNQGNHPGGYNKGGFGQGGQNQGMGNQSGPQPLMQSGLMGQGGMRNQGGGGNQKRNDKFGDRAERKRERDRERRESRQDRPPPTRKRSRTKSPVKKSDNTHQRSPARRRPRIVPRYVVQVPKLSFDMKEANVMSLKSRYTNLYIPSDFFNASFTWTEAFPSYRPFQLGNHCTFHVMNKEVDAITPNDATLDPPDSDHLYSAKVMLLSCPSLEDLYHKSCALAEDPSDVQEGFVHPTRLIHFLVGMKGKNETMAIGGPWSPTLDGANPGDDPKVLIRTAIRTTKALTGIDLSGCTQWYRYAEVRYLRPEETHKGKVIPARVETSVLFLPDVWTCNPTHLEWGTLQAAYKKQLQKKVAALGKDEKEGTSQAEILSDEEDPEGELSLENKEPTHFSELDPKVMKILDLRKELELRSLSSKGLKSQLIARLTKALKTEQEKEEEKEAMETDTPDIKAEDTKKASENEEKTEEKRKEEEEKKKKEEREKASLERKFTIPDSPTILVHPNTTAKGGKFDCSVMSLSVLLDYRPEDNKEHSFEVSLFAELFNEMLMRDFGFEIYKSLVKAPEKKEEEKKEKDKDKKSEEKSKDKDKEASSAKKKKLDEKEKDKKDDKKDKDSKEKEKTKKDKDEDKKDTDKVKEEDDEEEEEGKKEKKREKRKFTTKEPALLLAFTYFDQNHTGYILDKDVEEIIHTIGLQLSRAQVKKLVQKLVSRDALNYRKITDKPVLAPGEKEEPTDVKELKLDDVVQLSNGNAEYLKPAETTNTKKTPSKKKEGAETTGFVTYKGAMIDIESVMLKLEKSEKTRSEMEKQMTDVEQEKDSLQKSVNSKEEKVDRLSSELKQLKQKLLVQEKITNNSESTSKKYLSALMESKTHLSSLLSVVTDALGEDSKEELTVKEEKKEKETNGSV</sequence>
<evidence type="ECO:0000256" key="4">
    <source>
        <dbReference type="ARBA" id="ARBA00023054"/>
    </source>
</evidence>
<dbReference type="PANTHER" id="PTHR14304:SF11">
    <property type="entry name" value="SAP DOMAIN-CONTAINING PROTEIN"/>
    <property type="match status" value="1"/>
</dbReference>
<dbReference type="GO" id="GO:0005634">
    <property type="term" value="C:nucleus"/>
    <property type="evidence" value="ECO:0007669"/>
    <property type="project" value="TreeGrafter"/>
</dbReference>